<protein>
    <recommendedName>
        <fullName evidence="2">Integrase catalytic domain-containing protein</fullName>
    </recommendedName>
</protein>
<dbReference type="InParanoid" id="A0A803K752"/>
<sequence length="318" mass="35947">MIPHSVPSRPWQKVASDLFVLDNVNYILVVDYYSRFFELECLENTSSSNVIEKLKAIFARHGIPDEFVSDNGPQFASAEFAWFTKAYDFQHTTSSPNYPQSNGQIEKIVQTVKHLLSKAKQSGGDPYIAILEYRNTPIDGIGSPAQLLMSRRLRSTLPITHNQLLPQIIPSALVRTRLQNKQQRQSRYYNRGARPLSVLQEGDQVMMQKPGGKWQPGHVTKLQTPRSYLVETDDGGVYRRNRRHLIKKCAPLSTNSLDDDLEESESTPMEKPELQHSLQVPSSDTESSNTGAGASPQNRNIKTTRCGRMVKPPQRLNL</sequence>
<dbReference type="InterPro" id="IPR001584">
    <property type="entry name" value="Integrase_cat-core"/>
</dbReference>
<evidence type="ECO:0000256" key="1">
    <source>
        <dbReference type="SAM" id="MobiDB-lite"/>
    </source>
</evidence>
<reference evidence="3" key="1">
    <citation type="journal article" date="2010" name="Science">
        <title>The genome of the Western clawed frog Xenopus tropicalis.</title>
        <authorList>
            <person name="Hellsten U."/>
            <person name="Harland R.M."/>
            <person name="Gilchrist M.J."/>
            <person name="Hendrix D."/>
            <person name="Jurka J."/>
            <person name="Kapitonov V."/>
            <person name="Ovcharenko I."/>
            <person name="Putnam N.H."/>
            <person name="Shu S."/>
            <person name="Taher L."/>
            <person name="Blitz I.L."/>
            <person name="Blumberg B."/>
            <person name="Dichmann D.S."/>
            <person name="Dubchak I."/>
            <person name="Amaya E."/>
            <person name="Detter J.C."/>
            <person name="Fletcher R."/>
            <person name="Gerhard D.S."/>
            <person name="Goodstein D."/>
            <person name="Graves T."/>
            <person name="Grigoriev I.V."/>
            <person name="Grimwood J."/>
            <person name="Kawashima T."/>
            <person name="Lindquist E."/>
            <person name="Lucas S.M."/>
            <person name="Mead P.E."/>
            <person name="Mitros T."/>
            <person name="Ogino H."/>
            <person name="Ohta Y."/>
            <person name="Poliakov A.V."/>
            <person name="Pollet N."/>
            <person name="Robert J."/>
            <person name="Salamov A."/>
            <person name="Sater A.K."/>
            <person name="Schmutz J."/>
            <person name="Terry A."/>
            <person name="Vize P.D."/>
            <person name="Warren W.C."/>
            <person name="Wells D."/>
            <person name="Wills A."/>
            <person name="Wilson R.K."/>
            <person name="Zimmerman L.B."/>
            <person name="Zorn A.M."/>
            <person name="Grainger R."/>
            <person name="Grammer T."/>
            <person name="Khokha M.K."/>
            <person name="Richardson P.M."/>
            <person name="Rokhsar D.S."/>
        </authorList>
    </citation>
    <scope>NUCLEOTIDE SEQUENCE [LARGE SCALE GENOMIC DNA]</scope>
    <source>
        <strain evidence="3">Nigerian</strain>
    </source>
</reference>
<dbReference type="GeneTree" id="ENSGT00490000044642"/>
<feature type="compositionally biased region" description="Polar residues" evidence="1">
    <location>
        <begin position="276"/>
        <end position="303"/>
    </location>
</feature>
<dbReference type="PANTHER" id="PTHR37984:SF7">
    <property type="entry name" value="INTEGRASE CATALYTIC DOMAIN-CONTAINING PROTEIN"/>
    <property type="match status" value="1"/>
</dbReference>
<proteinExistence type="predicted"/>
<dbReference type="GO" id="GO:0015074">
    <property type="term" value="P:DNA integration"/>
    <property type="evidence" value="ECO:0007669"/>
    <property type="project" value="InterPro"/>
</dbReference>
<dbReference type="Ensembl" id="ENSXETT00000106456">
    <property type="protein sequence ID" value="ENSXETP00000116143"/>
    <property type="gene ID" value="ENSXETG00000048867"/>
</dbReference>
<dbReference type="InterPro" id="IPR050951">
    <property type="entry name" value="Retrovirus_Pol_polyprotein"/>
</dbReference>
<dbReference type="AlphaFoldDB" id="A0A803K752"/>
<name>A0A803K752_XENTR</name>
<dbReference type="InterPro" id="IPR012337">
    <property type="entry name" value="RNaseH-like_sf"/>
</dbReference>
<dbReference type="InterPro" id="IPR036397">
    <property type="entry name" value="RNaseH_sf"/>
</dbReference>
<feature type="domain" description="Integrase catalytic" evidence="2">
    <location>
        <begin position="6"/>
        <end position="169"/>
    </location>
</feature>
<evidence type="ECO:0000313" key="3">
    <source>
        <dbReference type="Ensembl" id="ENSXETP00000116143"/>
    </source>
</evidence>
<dbReference type="Gene3D" id="3.30.420.10">
    <property type="entry name" value="Ribonuclease H-like superfamily/Ribonuclease H"/>
    <property type="match status" value="1"/>
</dbReference>
<dbReference type="FunFam" id="3.30.420.10:FF:000063">
    <property type="entry name" value="Retrovirus-related Pol polyprotein from transposon 297-like Protein"/>
    <property type="match status" value="1"/>
</dbReference>
<dbReference type="GO" id="GO:0003676">
    <property type="term" value="F:nucleic acid binding"/>
    <property type="evidence" value="ECO:0007669"/>
    <property type="project" value="InterPro"/>
</dbReference>
<feature type="region of interest" description="Disordered" evidence="1">
    <location>
        <begin position="254"/>
        <end position="318"/>
    </location>
</feature>
<evidence type="ECO:0000259" key="2">
    <source>
        <dbReference type="PROSITE" id="PS50994"/>
    </source>
</evidence>
<dbReference type="PANTHER" id="PTHR37984">
    <property type="entry name" value="PROTEIN CBG26694"/>
    <property type="match status" value="1"/>
</dbReference>
<dbReference type="SUPFAM" id="SSF53098">
    <property type="entry name" value="Ribonuclease H-like"/>
    <property type="match status" value="1"/>
</dbReference>
<reference evidence="3" key="2">
    <citation type="submission" date="2021-03" db="UniProtKB">
        <authorList>
            <consortium name="Ensembl"/>
        </authorList>
    </citation>
    <scope>IDENTIFICATION</scope>
</reference>
<dbReference type="PROSITE" id="PS50994">
    <property type="entry name" value="INTEGRASE"/>
    <property type="match status" value="1"/>
</dbReference>
<accession>A0A803K752</accession>
<organism evidence="3">
    <name type="scientific">Xenopus tropicalis</name>
    <name type="common">Western clawed frog</name>
    <name type="synonym">Silurana tropicalis</name>
    <dbReference type="NCBI Taxonomy" id="8364"/>
    <lineage>
        <taxon>Eukaryota</taxon>
        <taxon>Metazoa</taxon>
        <taxon>Chordata</taxon>
        <taxon>Craniata</taxon>
        <taxon>Vertebrata</taxon>
        <taxon>Euteleostomi</taxon>
        <taxon>Amphibia</taxon>
        <taxon>Batrachia</taxon>
        <taxon>Anura</taxon>
        <taxon>Pipoidea</taxon>
        <taxon>Pipidae</taxon>
        <taxon>Xenopodinae</taxon>
        <taxon>Xenopus</taxon>
        <taxon>Silurana</taxon>
    </lineage>
</organism>
<dbReference type="Pfam" id="PF00665">
    <property type="entry name" value="rve"/>
    <property type="match status" value="1"/>
</dbReference>